<evidence type="ECO:0000313" key="2">
    <source>
        <dbReference type="Proteomes" id="UP000887540"/>
    </source>
</evidence>
<dbReference type="SUPFAM" id="SSF52540">
    <property type="entry name" value="P-loop containing nucleoside triphosphate hydrolases"/>
    <property type="match status" value="1"/>
</dbReference>
<keyword evidence="2" id="KW-1185">Reference proteome</keyword>
<evidence type="ECO:0000259" key="1">
    <source>
        <dbReference type="Pfam" id="PF21530"/>
    </source>
</evidence>
<name>A0A914D8P4_9BILA</name>
<accession>A0A914D8P4</accession>
<dbReference type="PANTHER" id="PTHR23274">
    <property type="entry name" value="DNA HELICASE-RELATED"/>
    <property type="match status" value="1"/>
</dbReference>
<reference evidence="3" key="1">
    <citation type="submission" date="2022-11" db="UniProtKB">
        <authorList>
            <consortium name="WormBaseParasite"/>
        </authorList>
    </citation>
    <scope>IDENTIFICATION</scope>
</reference>
<dbReference type="WBParaSite" id="ACRNAN_scaffold2092.g11115.t1">
    <property type="protein sequence ID" value="ACRNAN_scaffold2092.g11115.t1"/>
    <property type="gene ID" value="ACRNAN_scaffold2092.g11115"/>
</dbReference>
<evidence type="ECO:0000313" key="3">
    <source>
        <dbReference type="WBParaSite" id="ACRNAN_scaffold2092.g11115.t1"/>
    </source>
</evidence>
<protein>
    <submittedName>
        <fullName evidence="3">ATP-dependent DNA helicase</fullName>
    </submittedName>
</protein>
<dbReference type="GO" id="GO:0005657">
    <property type="term" value="C:replication fork"/>
    <property type="evidence" value="ECO:0007669"/>
    <property type="project" value="TreeGrafter"/>
</dbReference>
<dbReference type="Proteomes" id="UP000887540">
    <property type="component" value="Unplaced"/>
</dbReference>
<dbReference type="GO" id="GO:0006260">
    <property type="term" value="P:DNA replication"/>
    <property type="evidence" value="ECO:0007669"/>
    <property type="project" value="TreeGrafter"/>
</dbReference>
<dbReference type="AlphaFoldDB" id="A0A914D8P4"/>
<dbReference type="PANTHER" id="PTHR23274:SF53">
    <property type="entry name" value="ATP-DEPENDENT DNA HELICASE"/>
    <property type="match status" value="1"/>
</dbReference>
<dbReference type="InterPro" id="IPR049163">
    <property type="entry name" value="Pif1-like_2B_dom"/>
</dbReference>
<feature type="domain" description="DNA helicase Pif1-like 2B" evidence="1">
    <location>
        <begin position="1"/>
        <end position="20"/>
    </location>
</feature>
<dbReference type="Pfam" id="PF21530">
    <property type="entry name" value="Pif1_2B_dom"/>
    <property type="match status" value="1"/>
</dbReference>
<sequence length="129" mass="14713">MLLRNLNPAAGLCNGTRLIVKRPHDNLLGCEILTGEKKGDRVFIPQISCTTEGRFPFILSRRQFSVKPCYSMTINKSQVQALDYVGIDLMGEVFSHGQLYVAFSRVRPWDYVKVFVKPWTRCGMERSAK</sequence>
<proteinExistence type="predicted"/>
<dbReference type="InterPro" id="IPR027417">
    <property type="entry name" value="P-loop_NTPase"/>
</dbReference>
<organism evidence="2 3">
    <name type="scientific">Acrobeloides nanus</name>
    <dbReference type="NCBI Taxonomy" id="290746"/>
    <lineage>
        <taxon>Eukaryota</taxon>
        <taxon>Metazoa</taxon>
        <taxon>Ecdysozoa</taxon>
        <taxon>Nematoda</taxon>
        <taxon>Chromadorea</taxon>
        <taxon>Rhabditida</taxon>
        <taxon>Tylenchina</taxon>
        <taxon>Cephalobomorpha</taxon>
        <taxon>Cephaloboidea</taxon>
        <taxon>Cephalobidae</taxon>
        <taxon>Acrobeloides</taxon>
    </lineage>
</organism>